<keyword evidence="3" id="KW-0285">Flavoprotein</keyword>
<feature type="domain" description="Glucose-methanol-choline oxidoreductase N-terminal" evidence="6">
    <location>
        <begin position="58"/>
        <end position="297"/>
    </location>
</feature>
<proteinExistence type="inferred from homology"/>
<evidence type="ECO:0000259" key="6">
    <source>
        <dbReference type="Pfam" id="PF00732"/>
    </source>
</evidence>
<dbReference type="SUPFAM" id="SSF51905">
    <property type="entry name" value="FAD/NAD(P)-binding domain"/>
    <property type="match status" value="1"/>
</dbReference>
<keyword evidence="4" id="KW-0274">FAD</keyword>
<dbReference type="InterPro" id="IPR052542">
    <property type="entry name" value="Cholesterol_Oxidase"/>
</dbReference>
<dbReference type="Proteomes" id="UP000500801">
    <property type="component" value="Chromosome"/>
</dbReference>
<dbReference type="Gene3D" id="3.50.50.60">
    <property type="entry name" value="FAD/NAD(P)-binding domain"/>
    <property type="match status" value="2"/>
</dbReference>
<dbReference type="GO" id="GO:0050660">
    <property type="term" value="F:flavin adenine dinucleotide binding"/>
    <property type="evidence" value="ECO:0007669"/>
    <property type="project" value="InterPro"/>
</dbReference>
<evidence type="ECO:0000313" key="7">
    <source>
        <dbReference type="EMBL" id="QIZ50514.1"/>
    </source>
</evidence>
<keyword evidence="5" id="KW-0560">Oxidoreductase</keyword>
<dbReference type="EMBL" id="CP033622">
    <property type="protein sequence ID" value="QIZ50514.1"/>
    <property type="molecule type" value="Genomic_DNA"/>
</dbReference>
<dbReference type="GO" id="GO:0016614">
    <property type="term" value="F:oxidoreductase activity, acting on CH-OH group of donors"/>
    <property type="evidence" value="ECO:0007669"/>
    <property type="project" value="InterPro"/>
</dbReference>
<dbReference type="InterPro" id="IPR000172">
    <property type="entry name" value="GMC_OxRdtase_N"/>
</dbReference>
<evidence type="ECO:0000256" key="1">
    <source>
        <dbReference type="ARBA" id="ARBA00001974"/>
    </source>
</evidence>
<gene>
    <name evidence="7" type="ORF">DWG24_06815</name>
</gene>
<dbReference type="AlphaFoldDB" id="A0AAE7CZ25"/>
<dbReference type="PANTHER" id="PTHR47470:SF1">
    <property type="entry name" value="FAD-DEPENDENT OXIDOREDUCTASE 2 FAD BINDING DOMAIN-CONTAINING PROTEIN"/>
    <property type="match status" value="1"/>
</dbReference>
<organism evidence="7 8">
    <name type="scientific">Dickeya zeae</name>
    <dbReference type="NCBI Taxonomy" id="204042"/>
    <lineage>
        <taxon>Bacteria</taxon>
        <taxon>Pseudomonadati</taxon>
        <taxon>Pseudomonadota</taxon>
        <taxon>Gammaproteobacteria</taxon>
        <taxon>Enterobacterales</taxon>
        <taxon>Pectobacteriaceae</taxon>
        <taxon>Dickeya</taxon>
    </lineage>
</organism>
<name>A0AAE7CZ25_9GAMM</name>
<evidence type="ECO:0000313" key="8">
    <source>
        <dbReference type="Proteomes" id="UP000500801"/>
    </source>
</evidence>
<comment type="similarity">
    <text evidence="2">Belongs to the GMC oxidoreductase family.</text>
</comment>
<dbReference type="PANTHER" id="PTHR47470">
    <property type="entry name" value="CHOLESTEROL OXIDASE"/>
    <property type="match status" value="1"/>
</dbReference>
<reference evidence="7 8" key="1">
    <citation type="submission" date="2018-11" db="EMBL/GenBank/DDBJ databases">
        <title>Complete genome sequence of Dickeya zeae strain CE1 infecting Canna edulis Ker-Gawl. in China.</title>
        <authorList>
            <person name="Zhang J."/>
            <person name="Lin B."/>
            <person name="Shen H."/>
            <person name="Jiang S."/>
            <person name="Pu X."/>
            <person name="Sun D."/>
        </authorList>
    </citation>
    <scope>NUCLEOTIDE SEQUENCE [LARGE SCALE GENOMIC DNA]</scope>
    <source>
        <strain evidence="7 8">CE1</strain>
    </source>
</reference>
<evidence type="ECO:0000256" key="5">
    <source>
        <dbReference type="ARBA" id="ARBA00023002"/>
    </source>
</evidence>
<sequence>MSEEYTSELYDTVVIGSGFGGSVAAERLAKSGGKVVLLERGPWRETIPTESYGIKETQPLPIKSGLFSLLRSLNLPIGPKKGIVLNKNGYLEFFAGTGVKVICGSSVGGGSHIWAALTVRPKAGFWDNKSEYLSDNVMDKHYSLVFEELHASSPSVDEYVPNRTTEAWKDKSIFSEITEEEQPKMGILFPKDISRKYIEESTNSPKRLNINYNDYNGMLGSYSGAKSTVDALYILPALKYGLKVLSLHNVEYISKESDNTYTVNAIDLNNGKIVKFRTKKVILASGTMNTNKILFKSRELGNLNGVPGLGLGFGTGADCITSFRHKGQEYDSQIGTPVHGRVKIVGDSDGEYYILSGEEIPPVHKLIRKLIKLFLQIDSS</sequence>
<dbReference type="Pfam" id="PF00732">
    <property type="entry name" value="GMC_oxred_N"/>
    <property type="match status" value="1"/>
</dbReference>
<accession>A0AAE7CZ25</accession>
<dbReference type="RefSeq" id="WP_168361969.1">
    <property type="nucleotide sequence ID" value="NZ_CP033622.1"/>
</dbReference>
<protein>
    <submittedName>
        <fullName evidence="7">GMC family oxidoreductase</fullName>
    </submittedName>
</protein>
<dbReference type="InterPro" id="IPR036188">
    <property type="entry name" value="FAD/NAD-bd_sf"/>
</dbReference>
<evidence type="ECO:0000256" key="4">
    <source>
        <dbReference type="ARBA" id="ARBA00022827"/>
    </source>
</evidence>
<dbReference type="Pfam" id="PF13450">
    <property type="entry name" value="NAD_binding_8"/>
    <property type="match status" value="1"/>
</dbReference>
<evidence type="ECO:0000256" key="3">
    <source>
        <dbReference type="ARBA" id="ARBA00022630"/>
    </source>
</evidence>
<evidence type="ECO:0000256" key="2">
    <source>
        <dbReference type="ARBA" id="ARBA00010790"/>
    </source>
</evidence>
<comment type="cofactor">
    <cofactor evidence="1">
        <name>FAD</name>
        <dbReference type="ChEBI" id="CHEBI:57692"/>
    </cofactor>
</comment>